<dbReference type="PANTHER" id="PTHR21310">
    <property type="entry name" value="AMINOGLYCOSIDE PHOSPHOTRANSFERASE-RELATED-RELATED"/>
    <property type="match status" value="1"/>
</dbReference>
<dbReference type="PANTHER" id="PTHR21310:SF39">
    <property type="entry name" value="AMINOGLYCOSIDE PHOSPHOTRANSFERASE DOMAIN-CONTAINING PROTEIN"/>
    <property type="match status" value="1"/>
</dbReference>
<evidence type="ECO:0008006" key="5">
    <source>
        <dbReference type="Google" id="ProtNLM"/>
    </source>
</evidence>
<organism evidence="3 4">
    <name type="scientific">Cadophora malorum</name>
    <dbReference type="NCBI Taxonomy" id="108018"/>
    <lineage>
        <taxon>Eukaryota</taxon>
        <taxon>Fungi</taxon>
        <taxon>Dikarya</taxon>
        <taxon>Ascomycota</taxon>
        <taxon>Pezizomycotina</taxon>
        <taxon>Leotiomycetes</taxon>
        <taxon>Helotiales</taxon>
        <taxon>Ploettnerulaceae</taxon>
        <taxon>Cadophora</taxon>
    </lineage>
</organism>
<comment type="caution">
    <text evidence="3">The sequence shown here is derived from an EMBL/GenBank/DDBJ whole genome shotgun (WGS) entry which is preliminary data.</text>
</comment>
<dbReference type="InterPro" id="IPR002575">
    <property type="entry name" value="Aminoglycoside_PTrfase"/>
</dbReference>
<feature type="domain" description="Aminoglycoside phosphotransferase" evidence="1">
    <location>
        <begin position="280"/>
        <end position="452"/>
    </location>
</feature>
<dbReference type="AlphaFoldDB" id="A0A8H7W683"/>
<dbReference type="SUPFAM" id="SSF56112">
    <property type="entry name" value="Protein kinase-like (PK-like)"/>
    <property type="match status" value="1"/>
</dbReference>
<evidence type="ECO:0000313" key="4">
    <source>
        <dbReference type="Proteomes" id="UP000664132"/>
    </source>
</evidence>
<gene>
    <name evidence="3" type="ORF">IFR04_014501</name>
</gene>
<keyword evidence="4" id="KW-1185">Reference proteome</keyword>
<dbReference type="Proteomes" id="UP000664132">
    <property type="component" value="Unassembled WGS sequence"/>
</dbReference>
<dbReference type="Gene3D" id="3.90.1200.10">
    <property type="match status" value="1"/>
</dbReference>
<dbReference type="Pfam" id="PF01636">
    <property type="entry name" value="APH"/>
    <property type="match status" value="1"/>
</dbReference>
<evidence type="ECO:0000313" key="3">
    <source>
        <dbReference type="EMBL" id="KAG4412364.1"/>
    </source>
</evidence>
<feature type="domain" description="DUF7770" evidence="2">
    <location>
        <begin position="23"/>
        <end position="176"/>
    </location>
</feature>
<accession>A0A8H7W683</accession>
<proteinExistence type="predicted"/>
<evidence type="ECO:0000259" key="1">
    <source>
        <dbReference type="Pfam" id="PF01636"/>
    </source>
</evidence>
<reference evidence="3" key="1">
    <citation type="submission" date="2021-02" db="EMBL/GenBank/DDBJ databases">
        <title>Genome sequence Cadophora malorum strain M34.</title>
        <authorList>
            <person name="Stefanovic E."/>
            <person name="Vu D."/>
            <person name="Scully C."/>
            <person name="Dijksterhuis J."/>
            <person name="Roader J."/>
            <person name="Houbraken J."/>
        </authorList>
    </citation>
    <scope>NUCLEOTIDE SEQUENCE</scope>
    <source>
        <strain evidence="3">M34</strain>
    </source>
</reference>
<dbReference type="OrthoDB" id="4177236at2759"/>
<dbReference type="Pfam" id="PF24968">
    <property type="entry name" value="DUF7770"/>
    <property type="match status" value="1"/>
</dbReference>
<sequence>MSAHPYAIDNVPQEVTNLIVTRIRIVAHTMGPVISGGQLSQNHWSLYLVHPDGSVRLNMQTDPTSNSSRGVLAVTNHGYTTVSSSAVKSWEFNVTDNLAVYYVIQLVLDKGRYAYDMAEGGVGCRYWINVVMDDLANVKYVSATSNDGFRMGDIIGYNYSVNMAPVPLEVKQGRFLKDTHSSSAASNSSHAVASSQPMTNTTTYTVTSTQQDPVYLEDGATYVAVKLRSWNGEIASSRYRFVTEAGPVEKTGDQLVRFSDTTIIKFGLDITPAEAATQRYVWEHANQDIFHIPEPYRFFQDGPIGYLVMEYLVGTSLSTYLESASSEEQINLVNSVMEALDHLATLPVPLKQGPGPAGGGSPRGYLWSDTGLSTSFASIFEMESWLNHILLQYQPGNQTRLFDFTAATLVVCHTDLAPRNLLRLDSGKIALLDWGSAGFYPPIFEIYALRTRADREPFFASILDRLRLDEEQEGQIQLLAKIEQILLFYGDIINR</sequence>
<dbReference type="InterPro" id="IPR011009">
    <property type="entry name" value="Kinase-like_dom_sf"/>
</dbReference>
<evidence type="ECO:0000259" key="2">
    <source>
        <dbReference type="Pfam" id="PF24968"/>
    </source>
</evidence>
<name>A0A8H7W683_9HELO</name>
<dbReference type="InterPro" id="IPR051678">
    <property type="entry name" value="AGP_Transferase"/>
</dbReference>
<dbReference type="InterPro" id="IPR056672">
    <property type="entry name" value="DUF7770"/>
</dbReference>
<protein>
    <recommendedName>
        <fullName evidence="5">Aminoglycoside phosphotransferase domain-containing protein</fullName>
    </recommendedName>
</protein>
<dbReference type="EMBL" id="JAFJYH010000384">
    <property type="protein sequence ID" value="KAG4412364.1"/>
    <property type="molecule type" value="Genomic_DNA"/>
</dbReference>